<evidence type="ECO:0008006" key="2">
    <source>
        <dbReference type="Google" id="ProtNLM"/>
    </source>
</evidence>
<feature type="non-terminal residue" evidence="1">
    <location>
        <position position="1"/>
    </location>
</feature>
<evidence type="ECO:0000313" key="1">
    <source>
        <dbReference type="EMBL" id="GAI87649.1"/>
    </source>
</evidence>
<gene>
    <name evidence="1" type="ORF">S12H4_15546</name>
</gene>
<sequence length="91" mass="10103">LIKPEALSTPQPPRILIRAEAEEARDGFDIAGRLHKAGYRAECYLGAQKEADFDWTVDIKDKPPKFILTEQAKGQRVAAKTVDELLALLKG</sequence>
<protein>
    <recommendedName>
        <fullName evidence="2">Anticodon-binding domain-containing protein</fullName>
    </recommendedName>
</protein>
<name>X1U5S1_9ZZZZ</name>
<dbReference type="AlphaFoldDB" id="X1U5S1"/>
<reference evidence="1" key="1">
    <citation type="journal article" date="2014" name="Front. Microbiol.">
        <title>High frequency of phylogenetically diverse reductive dehalogenase-homologous genes in deep subseafloor sedimentary metagenomes.</title>
        <authorList>
            <person name="Kawai M."/>
            <person name="Futagami T."/>
            <person name="Toyoda A."/>
            <person name="Takaki Y."/>
            <person name="Nishi S."/>
            <person name="Hori S."/>
            <person name="Arai W."/>
            <person name="Tsubouchi T."/>
            <person name="Morono Y."/>
            <person name="Uchiyama I."/>
            <person name="Ito T."/>
            <person name="Fujiyama A."/>
            <person name="Inagaki F."/>
            <person name="Takami H."/>
        </authorList>
    </citation>
    <scope>NUCLEOTIDE SEQUENCE</scope>
    <source>
        <strain evidence="1">Expedition CK06-06</strain>
    </source>
</reference>
<proteinExistence type="predicted"/>
<dbReference type="EMBL" id="BARW01007475">
    <property type="protein sequence ID" value="GAI87649.1"/>
    <property type="molecule type" value="Genomic_DNA"/>
</dbReference>
<accession>X1U5S1</accession>
<organism evidence="1">
    <name type="scientific">marine sediment metagenome</name>
    <dbReference type="NCBI Taxonomy" id="412755"/>
    <lineage>
        <taxon>unclassified sequences</taxon>
        <taxon>metagenomes</taxon>
        <taxon>ecological metagenomes</taxon>
    </lineage>
</organism>
<comment type="caution">
    <text evidence="1">The sequence shown here is derived from an EMBL/GenBank/DDBJ whole genome shotgun (WGS) entry which is preliminary data.</text>
</comment>